<dbReference type="Proteomes" id="UP001597509">
    <property type="component" value="Unassembled WGS sequence"/>
</dbReference>
<organism evidence="2 3">
    <name type="scientific">Sphingobacterium anhuiense</name>
    <dbReference type="NCBI Taxonomy" id="493780"/>
    <lineage>
        <taxon>Bacteria</taxon>
        <taxon>Pseudomonadati</taxon>
        <taxon>Bacteroidota</taxon>
        <taxon>Sphingobacteriia</taxon>
        <taxon>Sphingobacteriales</taxon>
        <taxon>Sphingobacteriaceae</taxon>
        <taxon>Sphingobacterium</taxon>
    </lineage>
</organism>
<evidence type="ECO:0000313" key="2">
    <source>
        <dbReference type="EMBL" id="MFD2905721.1"/>
    </source>
</evidence>
<name>A0ABW5Z0K0_9SPHI</name>
<dbReference type="RefSeq" id="WP_380922496.1">
    <property type="nucleotide sequence ID" value="NZ_JBHUPE010000007.1"/>
</dbReference>
<evidence type="ECO:0000313" key="3">
    <source>
        <dbReference type="Proteomes" id="UP001597509"/>
    </source>
</evidence>
<gene>
    <name evidence="2" type="ORF">ACFS6I_17465</name>
</gene>
<evidence type="ECO:0000256" key="1">
    <source>
        <dbReference type="SAM" id="SignalP"/>
    </source>
</evidence>
<evidence type="ECO:0008006" key="4">
    <source>
        <dbReference type="Google" id="ProtNLM"/>
    </source>
</evidence>
<protein>
    <recommendedName>
        <fullName evidence="4">Fimbrillin-like</fullName>
    </recommendedName>
</protein>
<dbReference type="PROSITE" id="PS51257">
    <property type="entry name" value="PROKAR_LIPOPROTEIN"/>
    <property type="match status" value="1"/>
</dbReference>
<keyword evidence="3" id="KW-1185">Reference proteome</keyword>
<keyword evidence="1" id="KW-0732">Signal</keyword>
<proteinExistence type="predicted"/>
<feature type="chain" id="PRO_5045144209" description="Fimbrillin-like" evidence="1">
    <location>
        <begin position="25"/>
        <end position="609"/>
    </location>
</feature>
<feature type="signal peptide" evidence="1">
    <location>
        <begin position="1"/>
        <end position="24"/>
    </location>
</feature>
<dbReference type="EMBL" id="JBHUPE010000007">
    <property type="protein sequence ID" value="MFD2905721.1"/>
    <property type="molecule type" value="Genomic_DNA"/>
</dbReference>
<sequence length="609" mass="64114">MKTINNNLASKFALAAFLALGTLAVTSCNKDKSQGQETPADQSQLVVRVAGISDGESNAIKSSKSSTSSSKSSNNSIELVQSNGFDAVVAIDNNAPSADASPLSQAGLRASNGLKAASTPLTSTTTYRLYLYKNEGGAYTFTKSMQFTPGTEAPIQIPNGSYKWVALSYNNTDAIPEADASNNLVLPENKDVLYATSGATDIVINSNTAPLSITFNRLYARIAIEINTLGMFAPINSATIAVTGQNAKAATFNLTSGAITLAGSGGTPALTEVNFTDLDGNASRKVAYYYTADQTAQSLTVSVSNLKIQLDNGTERNFGATALTQSKVITPERGKNHRFLVGITESALSFGSGTGAAQWSRSNLYYKPNDATPYRFYHTNPQTNDPNSFFSFGAHRPRVLASANAAVDACALVYPAGLWKIPTGAQLNNVTSVGLLGGLLGDLGLTNVAGIDALVIVQDALAARVVNSTATATYSEFTPTTGNNSAYGAATSSVNRLRFNYNGYMNTLGALNNLITLNLGNTYGSYNAFWTSENLIGTPLINLGVKYHLGHTTGGNYKAYRTTSLLSAGLLGAVSVINSPLMNIRCVRDATWAAKSAQASYNPMPVYPN</sequence>
<comment type="caution">
    <text evidence="2">The sequence shown here is derived from an EMBL/GenBank/DDBJ whole genome shotgun (WGS) entry which is preliminary data.</text>
</comment>
<accession>A0ABW5Z0K0</accession>
<reference evidence="3" key="1">
    <citation type="journal article" date="2019" name="Int. J. Syst. Evol. Microbiol.">
        <title>The Global Catalogue of Microorganisms (GCM) 10K type strain sequencing project: providing services to taxonomists for standard genome sequencing and annotation.</title>
        <authorList>
            <consortium name="The Broad Institute Genomics Platform"/>
            <consortium name="The Broad Institute Genome Sequencing Center for Infectious Disease"/>
            <person name="Wu L."/>
            <person name="Ma J."/>
        </authorList>
    </citation>
    <scope>NUCLEOTIDE SEQUENCE [LARGE SCALE GENOMIC DNA]</scope>
    <source>
        <strain evidence="3">KCTC 22209</strain>
    </source>
</reference>